<evidence type="ECO:0000313" key="2">
    <source>
        <dbReference type="Proteomes" id="UP000326979"/>
    </source>
</evidence>
<dbReference type="OrthoDB" id="4916564at2"/>
<proteinExistence type="predicted"/>
<organism evidence="1 2">
    <name type="scientific">Streptomyces phyllanthi</name>
    <dbReference type="NCBI Taxonomy" id="1803180"/>
    <lineage>
        <taxon>Bacteria</taxon>
        <taxon>Bacillati</taxon>
        <taxon>Actinomycetota</taxon>
        <taxon>Actinomycetes</taxon>
        <taxon>Kitasatosporales</taxon>
        <taxon>Streptomycetaceae</taxon>
        <taxon>Streptomyces</taxon>
    </lineage>
</organism>
<dbReference type="AlphaFoldDB" id="A0A5N8VUQ8"/>
<dbReference type="Proteomes" id="UP000326979">
    <property type="component" value="Unassembled WGS sequence"/>
</dbReference>
<dbReference type="RefSeq" id="WP_152780117.1">
    <property type="nucleotide sequence ID" value="NZ_BAABEQ010000036.1"/>
</dbReference>
<name>A0A5N8VUQ8_9ACTN</name>
<reference evidence="1 2" key="1">
    <citation type="submission" date="2019-07" db="EMBL/GenBank/DDBJ databases">
        <title>New species of Amycolatopsis and Streptomyces.</title>
        <authorList>
            <person name="Duangmal K."/>
            <person name="Teo W.F.A."/>
            <person name="Lipun K."/>
        </authorList>
    </citation>
    <scope>NUCLEOTIDE SEQUENCE [LARGE SCALE GENOMIC DNA]</scope>
    <source>
        <strain evidence="1 2">TISTR 2346</strain>
    </source>
</reference>
<dbReference type="EMBL" id="VJZE01000010">
    <property type="protein sequence ID" value="MPY38997.1"/>
    <property type="molecule type" value="Genomic_DNA"/>
</dbReference>
<comment type="caution">
    <text evidence="1">The sequence shown here is derived from an EMBL/GenBank/DDBJ whole genome shotgun (WGS) entry which is preliminary data.</text>
</comment>
<gene>
    <name evidence="1" type="ORF">FNH04_03315</name>
</gene>
<protein>
    <submittedName>
        <fullName evidence="1">Uncharacterized protein</fullName>
    </submittedName>
</protein>
<keyword evidence="2" id="KW-1185">Reference proteome</keyword>
<accession>A0A5N8VUQ8</accession>
<sequence>MSAYGVSSRWFSDRSRIPWLGVVPSIRPAWQGNDLVAVEPMARFSGPYWEPEPSLPFAEFMGRLLTSRFVAHAPQRHTVRPVRALWASPRCVLAEAKKLRAAPCPKGSIRP</sequence>
<evidence type="ECO:0000313" key="1">
    <source>
        <dbReference type="EMBL" id="MPY38997.1"/>
    </source>
</evidence>